<comment type="caution">
    <text evidence="2">The sequence shown here is derived from an EMBL/GenBank/DDBJ whole genome shotgun (WGS) entry which is preliminary data.</text>
</comment>
<evidence type="ECO:0000313" key="3">
    <source>
        <dbReference type="Proteomes" id="UP000034228"/>
    </source>
</evidence>
<evidence type="ECO:0000256" key="1">
    <source>
        <dbReference type="SAM" id="MobiDB-lite"/>
    </source>
</evidence>
<dbReference type="PATRIC" id="fig|336831.14.peg.2674"/>
<gene>
    <name evidence="2" type="ORF">WG68_08515</name>
</gene>
<feature type="region of interest" description="Disordered" evidence="1">
    <location>
        <begin position="53"/>
        <end position="83"/>
    </location>
</feature>
<sequence>MKHRSDRPEPGTPEFDSWLDKRIAKRVKELENLPELEDEFGILSGSLESMTNTDAEAFPDEPEEYQPHERVKIVVDNSGKKDK</sequence>
<organism evidence="2 3">
    <name type="scientific">Arsukibacterium ikkense</name>
    <dbReference type="NCBI Taxonomy" id="336831"/>
    <lineage>
        <taxon>Bacteria</taxon>
        <taxon>Pseudomonadati</taxon>
        <taxon>Pseudomonadota</taxon>
        <taxon>Gammaproteobacteria</taxon>
        <taxon>Chromatiales</taxon>
        <taxon>Chromatiaceae</taxon>
        <taxon>Arsukibacterium</taxon>
    </lineage>
</organism>
<dbReference type="OrthoDB" id="5771467at2"/>
<proteinExistence type="predicted"/>
<reference evidence="2 3" key="1">
    <citation type="submission" date="2015-03" db="EMBL/GenBank/DDBJ databases">
        <title>Draft genome sequences of two protease-producing strains of Arsukibacterium isolated from two cold and alkaline environments.</title>
        <authorList>
            <person name="Lylloff J.E."/>
            <person name="Skov L.B."/>
            <person name="Jepsen M."/>
            <person name="Hallin P.F."/>
            <person name="Sorensen S.J."/>
            <person name="Stougaard P."/>
            <person name="Glaring M.A."/>
        </authorList>
    </citation>
    <scope>NUCLEOTIDE SEQUENCE [LARGE SCALE GENOMIC DNA]</scope>
    <source>
        <strain evidence="2 3">GCM72</strain>
    </source>
</reference>
<protein>
    <submittedName>
        <fullName evidence="2">Uncharacterized protein</fullName>
    </submittedName>
</protein>
<dbReference type="Proteomes" id="UP000034228">
    <property type="component" value="Unassembled WGS sequence"/>
</dbReference>
<name>A0A0M2V7W9_9GAMM</name>
<feature type="compositionally biased region" description="Basic and acidic residues" evidence="1">
    <location>
        <begin position="65"/>
        <end position="83"/>
    </location>
</feature>
<dbReference type="RefSeq" id="WP_046557268.1">
    <property type="nucleotide sequence ID" value="NZ_LAHO01000007.1"/>
</dbReference>
<dbReference type="EMBL" id="LAHO01000007">
    <property type="protein sequence ID" value="KKO45750.1"/>
    <property type="molecule type" value="Genomic_DNA"/>
</dbReference>
<keyword evidence="3" id="KW-1185">Reference proteome</keyword>
<dbReference type="AlphaFoldDB" id="A0A0M2V7W9"/>
<evidence type="ECO:0000313" key="2">
    <source>
        <dbReference type="EMBL" id="KKO45750.1"/>
    </source>
</evidence>
<accession>A0A0M2V7W9</accession>